<evidence type="ECO:0000256" key="5">
    <source>
        <dbReference type="ARBA" id="ARBA00023239"/>
    </source>
</evidence>
<dbReference type="AlphaFoldDB" id="A3V104"/>
<dbReference type="GO" id="GO:0046872">
    <property type="term" value="F:metal ion binding"/>
    <property type="evidence" value="ECO:0007669"/>
    <property type="project" value="UniProtKB-KW"/>
</dbReference>
<evidence type="ECO:0000313" key="9">
    <source>
        <dbReference type="Proteomes" id="UP000004507"/>
    </source>
</evidence>
<reference evidence="8 9" key="1">
    <citation type="submission" date="2006-01" db="EMBL/GenBank/DDBJ databases">
        <authorList>
            <person name="Hagstrom A."/>
            <person name="Ferriera S."/>
            <person name="Johnson J."/>
            <person name="Kravitz S."/>
            <person name="Halpern A."/>
            <person name="Remington K."/>
            <person name="Beeson K."/>
            <person name="Tran B."/>
            <person name="Rogers Y.-H."/>
            <person name="Friedman R."/>
            <person name="Venter J.C."/>
        </authorList>
    </citation>
    <scope>NUCLEOTIDE SEQUENCE [LARGE SCALE GENOMIC DNA]</scope>
    <source>
        <strain evidence="8 9">SKA53</strain>
    </source>
</reference>
<dbReference type="NCBIfam" id="NF009560">
    <property type="entry name" value="PRK13017.1"/>
    <property type="match status" value="1"/>
</dbReference>
<organism evidence="8 9">
    <name type="scientific">Yoonia vestfoldensis SKA53</name>
    <dbReference type="NCBI Taxonomy" id="314232"/>
    <lineage>
        <taxon>Bacteria</taxon>
        <taxon>Pseudomonadati</taxon>
        <taxon>Pseudomonadota</taxon>
        <taxon>Alphaproteobacteria</taxon>
        <taxon>Rhodobacterales</taxon>
        <taxon>Paracoccaceae</taxon>
        <taxon>Yoonia</taxon>
    </lineage>
</organism>
<dbReference type="FunFam" id="3.50.30.80:FF:000001">
    <property type="entry name" value="Dihydroxy-acid dehydratase"/>
    <property type="match status" value="1"/>
</dbReference>
<dbReference type="HOGENOM" id="CLU_014271_3_1_5"/>
<dbReference type="SUPFAM" id="SSF52016">
    <property type="entry name" value="LeuD/IlvD-like"/>
    <property type="match status" value="1"/>
</dbReference>
<name>A3V104_9RHOB</name>
<dbReference type="NCBIfam" id="NF009559">
    <property type="entry name" value="PRK13016.1"/>
    <property type="match status" value="1"/>
</dbReference>
<evidence type="ECO:0000256" key="2">
    <source>
        <dbReference type="ARBA" id="ARBA00022723"/>
    </source>
</evidence>
<keyword evidence="2" id="KW-0479">Metal-binding</keyword>
<dbReference type="InterPro" id="IPR000581">
    <property type="entry name" value="ILV_EDD_N"/>
</dbReference>
<dbReference type="eggNOG" id="COG0129">
    <property type="taxonomic scope" value="Bacteria"/>
</dbReference>
<accession>A3V104</accession>
<dbReference type="GO" id="GO:0051536">
    <property type="term" value="F:iron-sulfur cluster binding"/>
    <property type="evidence" value="ECO:0007669"/>
    <property type="project" value="UniProtKB-KW"/>
</dbReference>
<proteinExistence type="inferred from homology"/>
<comment type="caution">
    <text evidence="8">The sequence shown here is derived from an EMBL/GenBank/DDBJ whole genome shotgun (WGS) entry which is preliminary data.</text>
</comment>
<keyword evidence="4" id="KW-0411">Iron-sulfur</keyword>
<feature type="domain" description="Dihydroxy-acid/6-phosphogluconate dehydratase N-terminal" evidence="6">
    <location>
        <begin position="45"/>
        <end position="358"/>
    </location>
</feature>
<dbReference type="GO" id="GO:0016836">
    <property type="term" value="F:hydro-lyase activity"/>
    <property type="evidence" value="ECO:0007669"/>
    <property type="project" value="UniProtKB-ARBA"/>
</dbReference>
<feature type="domain" description="Dihydroxy-acid/6-phosphogluconate dehydratase C-terminal" evidence="7">
    <location>
        <begin position="369"/>
        <end position="567"/>
    </location>
</feature>
<dbReference type="InterPro" id="IPR020558">
    <property type="entry name" value="DiOHA_6PGluconate_deHydtase_CS"/>
</dbReference>
<dbReference type="OrthoDB" id="9807077at2"/>
<dbReference type="InterPro" id="IPR052352">
    <property type="entry name" value="Sugar_Degrad_Dehydratases"/>
</dbReference>
<comment type="similarity">
    <text evidence="1">Belongs to the IlvD/Edd family.</text>
</comment>
<dbReference type="PROSITE" id="PS00886">
    <property type="entry name" value="ILVD_EDD_1"/>
    <property type="match status" value="1"/>
</dbReference>
<evidence type="ECO:0000256" key="1">
    <source>
        <dbReference type="ARBA" id="ARBA00006486"/>
    </source>
</evidence>
<dbReference type="InterPro" id="IPR042096">
    <property type="entry name" value="Dihydro-acid_dehy_C"/>
</dbReference>
<evidence type="ECO:0000256" key="4">
    <source>
        <dbReference type="ARBA" id="ARBA00023014"/>
    </source>
</evidence>
<protein>
    <submittedName>
        <fullName evidence="8">Putative dihydroxy-acid dehydratase protein</fullName>
    </submittedName>
</protein>
<dbReference type="RefSeq" id="WP_007206089.1">
    <property type="nucleotide sequence ID" value="NZ_CH672414.1"/>
</dbReference>
<evidence type="ECO:0000259" key="6">
    <source>
        <dbReference type="Pfam" id="PF00920"/>
    </source>
</evidence>
<dbReference type="PANTHER" id="PTHR43183:SF1">
    <property type="entry name" value="HYPOTHETICAL DIHYDROXY-ACID DEHYDRATASE (EUROFUNG)-RELATED"/>
    <property type="match status" value="1"/>
</dbReference>
<dbReference type="Pfam" id="PF24877">
    <property type="entry name" value="ILV_EDD_C"/>
    <property type="match status" value="1"/>
</dbReference>
<dbReference type="SUPFAM" id="SSF143975">
    <property type="entry name" value="IlvD/EDD N-terminal domain-like"/>
    <property type="match status" value="1"/>
</dbReference>
<keyword evidence="3" id="KW-0408">Iron</keyword>
<dbReference type="Pfam" id="PF00920">
    <property type="entry name" value="ILVD_EDD_N"/>
    <property type="match status" value="1"/>
</dbReference>
<dbReference type="STRING" id="314232.SKA53_10699"/>
<keyword evidence="9" id="KW-1185">Reference proteome</keyword>
<keyword evidence="5" id="KW-0456">Lyase</keyword>
<sequence length="585" mass="62844">MTFIPATWPRKLRSQEWFGGSSKDAIYHRSWMKNQGLPADLLDGRPVIGICNTWSELTPCNAHLRDLAERVKFGIYEAGGFPVEFPVFSPSESTLRPTAMMYRNLCAMDVEEALRGKCIDGVVLLAGCDKTTPALLMGAASVDLPAIMVSGGPMLNGHFRGERVGSGTHLWKFSEAVRAGEMTEEEFVEAEASMSRSPGSCNTMGTASTMASMAEALGMALSGNAAIPAVDSRRRVMAHLTGRRIVQMVKDDLKPSDIMTKSAFENAIRTNAAIGGSTNAVIHLLAMAGRTKDVTLTLDDWDRLGRDVPTIVNLMPSGKYLMEEFFYAGGLPVVIKRLGEAGLLYRDALTVSGGTIWDEVKDVRNWNEEVILPVDKALTASGGIAVLRGNLAPGGAVLKPSAATATLMQHRGRAVVFEDIDDYKARINDDDLDIDETCVMVLKNCGPRGYPGMAEVGNMGLPPKILKKGITDMVRISDARMSGTAFGTVVLHTSPEAAMGGPLAVVQNGDMIELDVAGRRLHLDITDAELQARLAAWSAETSGANPRPASGYAMLYHDRVMGADTGADFDFLVGHRGNAVGKEAH</sequence>
<evidence type="ECO:0000256" key="3">
    <source>
        <dbReference type="ARBA" id="ARBA00023004"/>
    </source>
</evidence>
<evidence type="ECO:0000313" key="8">
    <source>
        <dbReference type="EMBL" id="EAQ08188.1"/>
    </source>
</evidence>
<dbReference type="InterPro" id="IPR056740">
    <property type="entry name" value="ILV_EDD_C"/>
</dbReference>
<dbReference type="EMBL" id="AAMS01000001">
    <property type="protein sequence ID" value="EAQ08188.1"/>
    <property type="molecule type" value="Genomic_DNA"/>
</dbReference>
<dbReference type="InterPro" id="IPR037237">
    <property type="entry name" value="IlvD/EDD_N"/>
</dbReference>
<dbReference type="Proteomes" id="UP000004507">
    <property type="component" value="Unassembled WGS sequence"/>
</dbReference>
<dbReference type="NCBIfam" id="NF004784">
    <property type="entry name" value="PRK06131.1"/>
    <property type="match status" value="1"/>
</dbReference>
<dbReference type="Gene3D" id="3.50.30.80">
    <property type="entry name" value="IlvD/EDD C-terminal domain-like"/>
    <property type="match status" value="1"/>
</dbReference>
<gene>
    <name evidence="8" type="ORF">SKA53_10699</name>
</gene>
<dbReference type="PANTHER" id="PTHR43183">
    <property type="entry name" value="HYPOTHETICAL DIHYDROXYACID DEHYDRATASE (EUROFUNG)-RELATED"/>
    <property type="match status" value="1"/>
</dbReference>
<evidence type="ECO:0000259" key="7">
    <source>
        <dbReference type="Pfam" id="PF24877"/>
    </source>
</evidence>